<dbReference type="EMBL" id="AGCI01000017">
    <property type="protein sequence ID" value="EHM45564.1"/>
    <property type="molecule type" value="Genomic_DNA"/>
</dbReference>
<reference evidence="1 2" key="1">
    <citation type="submission" date="2011-08" db="EMBL/GenBank/DDBJ databases">
        <authorList>
            <person name="Weinstock G."/>
            <person name="Sodergren E."/>
            <person name="Clifton S."/>
            <person name="Fulton L."/>
            <person name="Fulton B."/>
            <person name="Courtney L."/>
            <person name="Fronick C."/>
            <person name="Harrison M."/>
            <person name="Strong C."/>
            <person name="Farmer C."/>
            <person name="Delahaunty K."/>
            <person name="Markovic C."/>
            <person name="Hall O."/>
            <person name="Minx P."/>
            <person name="Tomlinson C."/>
            <person name="Mitreva M."/>
            <person name="Hou S."/>
            <person name="Chen J."/>
            <person name="Wollam A."/>
            <person name="Pepin K.H."/>
            <person name="Johnson M."/>
            <person name="Bhonagiri V."/>
            <person name="Zhang X."/>
            <person name="Suruliraj S."/>
            <person name="Warren W."/>
            <person name="Chinwalla A."/>
            <person name="Mardis E.R."/>
            <person name="Wilson R.K."/>
        </authorList>
    </citation>
    <scope>NUCLEOTIDE SEQUENCE [LARGE SCALE GENOMIC DNA]</scope>
    <source>
        <strain evidence="1 2">ATCC 51873</strain>
    </source>
</reference>
<dbReference type="HOGENOM" id="CLU_3007951_0_0_6"/>
<evidence type="ECO:0000313" key="1">
    <source>
        <dbReference type="EMBL" id="EHM45564.1"/>
    </source>
</evidence>
<organism evidence="1 2">
    <name type="scientific">Hafnia alvei ATCC 51873</name>
    <dbReference type="NCBI Taxonomy" id="1002364"/>
    <lineage>
        <taxon>Bacteria</taxon>
        <taxon>Pseudomonadati</taxon>
        <taxon>Pseudomonadota</taxon>
        <taxon>Gammaproteobacteria</taxon>
        <taxon>Enterobacterales</taxon>
        <taxon>Hafniaceae</taxon>
        <taxon>Hafnia</taxon>
    </lineage>
</organism>
<protein>
    <submittedName>
        <fullName evidence="1">Uncharacterized protein</fullName>
    </submittedName>
</protein>
<sequence>MANAGHLSAILGEVHRWGRSSFSCRSAPRCASPVYLDLLNDQHQSRMALSLFISIV</sequence>
<proteinExistence type="predicted"/>
<dbReference type="Proteomes" id="UP000005959">
    <property type="component" value="Unassembled WGS sequence"/>
</dbReference>
<comment type="caution">
    <text evidence="1">The sequence shown here is derived from an EMBL/GenBank/DDBJ whole genome shotgun (WGS) entry which is preliminary data.</text>
</comment>
<dbReference type="AlphaFoldDB" id="G9Y3L6"/>
<name>G9Y3L6_HAFAL</name>
<evidence type="ECO:0000313" key="2">
    <source>
        <dbReference type="Proteomes" id="UP000005959"/>
    </source>
</evidence>
<accession>G9Y3L6</accession>
<gene>
    <name evidence="1" type="ORF">HMPREF0454_01103</name>
</gene>